<dbReference type="GO" id="GO:0004190">
    <property type="term" value="F:aspartic-type endopeptidase activity"/>
    <property type="evidence" value="ECO:0007669"/>
    <property type="project" value="InterPro"/>
</dbReference>
<sequence length="108" mass="11896">MKPGHTIEQCFKLQNRQKQGTNNSYQSDTKRGEFAVHTWAAEKPESVEVVDINDLNAATIQSLPTPNELIRKPGLCEGKSVTIMLDTGATYNVIRPGLVDTIPDTLIS</sequence>
<evidence type="ECO:0000313" key="1">
    <source>
        <dbReference type="EMBL" id="GMF22409.1"/>
    </source>
</evidence>
<dbReference type="PROSITE" id="PS00141">
    <property type="entry name" value="ASP_PROTEASE"/>
    <property type="match status" value="1"/>
</dbReference>
<comment type="caution">
    <text evidence="1">The sequence shown here is derived from an EMBL/GenBank/DDBJ whole genome shotgun (WGS) entry which is preliminary data.</text>
</comment>
<keyword evidence="2" id="KW-1185">Reference proteome</keyword>
<protein>
    <submittedName>
        <fullName evidence="1">Unnamed protein product</fullName>
    </submittedName>
</protein>
<evidence type="ECO:0000313" key="2">
    <source>
        <dbReference type="Proteomes" id="UP001165121"/>
    </source>
</evidence>
<gene>
    <name evidence="1" type="ORF">Pfra01_000328600</name>
</gene>
<dbReference type="EMBL" id="BSXT01000250">
    <property type="protein sequence ID" value="GMF22409.1"/>
    <property type="molecule type" value="Genomic_DNA"/>
</dbReference>
<dbReference type="AlphaFoldDB" id="A0A9W6WYC3"/>
<dbReference type="GO" id="GO:0006508">
    <property type="term" value="P:proteolysis"/>
    <property type="evidence" value="ECO:0007669"/>
    <property type="project" value="InterPro"/>
</dbReference>
<accession>A0A9W6WYC3</accession>
<dbReference type="OrthoDB" id="122605at2759"/>
<name>A0A9W6WYC3_9STRA</name>
<dbReference type="InterPro" id="IPR001969">
    <property type="entry name" value="Aspartic_peptidase_AS"/>
</dbReference>
<dbReference type="Proteomes" id="UP001165121">
    <property type="component" value="Unassembled WGS sequence"/>
</dbReference>
<organism evidence="1 2">
    <name type="scientific">Phytophthora fragariaefolia</name>
    <dbReference type="NCBI Taxonomy" id="1490495"/>
    <lineage>
        <taxon>Eukaryota</taxon>
        <taxon>Sar</taxon>
        <taxon>Stramenopiles</taxon>
        <taxon>Oomycota</taxon>
        <taxon>Peronosporomycetes</taxon>
        <taxon>Peronosporales</taxon>
        <taxon>Peronosporaceae</taxon>
        <taxon>Phytophthora</taxon>
    </lineage>
</organism>
<proteinExistence type="predicted"/>
<reference evidence="1" key="1">
    <citation type="submission" date="2023-04" db="EMBL/GenBank/DDBJ databases">
        <title>Phytophthora fragariaefolia NBRC 109709.</title>
        <authorList>
            <person name="Ichikawa N."/>
            <person name="Sato H."/>
            <person name="Tonouchi N."/>
        </authorList>
    </citation>
    <scope>NUCLEOTIDE SEQUENCE</scope>
    <source>
        <strain evidence="1">NBRC 109709</strain>
    </source>
</reference>